<keyword evidence="7 15" id="KW-0548">Nucleotidyltransferase</keyword>
<comment type="caution">
    <text evidence="17">The sequence shown here is derived from an EMBL/GenBank/DDBJ whole genome shotgun (WGS) entry which is preliminary data.</text>
</comment>
<dbReference type="Pfam" id="PF06574">
    <property type="entry name" value="FAD_syn"/>
    <property type="match status" value="1"/>
</dbReference>
<dbReference type="GO" id="GO:0003919">
    <property type="term" value="F:FMN adenylyltransferase activity"/>
    <property type="evidence" value="ECO:0007669"/>
    <property type="project" value="UniProtKB-UniRule"/>
</dbReference>
<dbReference type="EMBL" id="JBAFSM010000002">
    <property type="protein sequence ID" value="MEG3435874.1"/>
    <property type="molecule type" value="Genomic_DNA"/>
</dbReference>
<dbReference type="EC" id="2.7.1.26" evidence="15"/>
<dbReference type="SUPFAM" id="SSF82114">
    <property type="entry name" value="Riboflavin kinase-like"/>
    <property type="match status" value="1"/>
</dbReference>
<keyword evidence="4 15" id="KW-0285">Flavoprotein</keyword>
<dbReference type="Proteomes" id="UP001328733">
    <property type="component" value="Unassembled WGS sequence"/>
</dbReference>
<comment type="function">
    <text evidence="1">Catalyzes the phosphorylation of riboflavin to FMN followed by the adenylation of FMN to FAD.</text>
</comment>
<dbReference type="Gene3D" id="2.40.30.30">
    <property type="entry name" value="Riboflavin kinase-like"/>
    <property type="match status" value="1"/>
</dbReference>
<dbReference type="Gene3D" id="3.40.50.620">
    <property type="entry name" value="HUPs"/>
    <property type="match status" value="1"/>
</dbReference>
<dbReference type="CDD" id="cd02064">
    <property type="entry name" value="FAD_synthetase_N"/>
    <property type="match status" value="1"/>
</dbReference>
<dbReference type="InterPro" id="IPR023465">
    <property type="entry name" value="Riboflavin_kinase_dom_sf"/>
</dbReference>
<evidence type="ECO:0000256" key="12">
    <source>
        <dbReference type="ARBA" id="ARBA00023268"/>
    </source>
</evidence>
<keyword evidence="6 15" id="KW-0808">Transferase</keyword>
<proteinExistence type="inferred from homology"/>
<dbReference type="PIRSF" id="PIRSF004491">
    <property type="entry name" value="FAD_Synth"/>
    <property type="match status" value="1"/>
</dbReference>
<dbReference type="GO" id="GO:0005524">
    <property type="term" value="F:ATP binding"/>
    <property type="evidence" value="ECO:0007669"/>
    <property type="project" value="UniProtKB-UniRule"/>
</dbReference>
<dbReference type="NCBIfam" id="TIGR00083">
    <property type="entry name" value="ribF"/>
    <property type="match status" value="1"/>
</dbReference>
<evidence type="ECO:0000256" key="6">
    <source>
        <dbReference type="ARBA" id="ARBA00022679"/>
    </source>
</evidence>
<dbReference type="InterPro" id="IPR002606">
    <property type="entry name" value="Riboflavin_kinase_bac"/>
</dbReference>
<dbReference type="FunFam" id="3.40.50.620:FF:000021">
    <property type="entry name" value="Riboflavin biosynthesis protein"/>
    <property type="match status" value="1"/>
</dbReference>
<evidence type="ECO:0000256" key="11">
    <source>
        <dbReference type="ARBA" id="ARBA00022840"/>
    </source>
</evidence>
<sequence>MWIVDSPTTPILVPCAIALGNFDGIHSGHQTVLAPILNARRECDAYPTVVTFTPHPREFFTGEKRALLTPVAEKIEILEKLGIEQLVLLPFTAEMAALSPAEFVDRIIVEKLQAKSISVGEDFHFGHRRAGSATDLATLSERFGIRTRIVPLKNCRDCSIDPSARVSSSLIRQALAGGDVERARQMLGRPYRLIGRVVRGQQLGRTLGFPTANLELPGDKLLPRFGVYSARVSIDSEEPIAAVMNIGCRPTVDGSGVTVEVHLLDWSGELVDRTLSISLVSFLRPEQKFNSLDELKNQIARDCLRARESLAIDRGNGIFE</sequence>
<dbReference type="InterPro" id="IPR015865">
    <property type="entry name" value="Riboflavin_kinase_bac/euk"/>
</dbReference>
<keyword evidence="12" id="KW-0511">Multifunctional enzyme</keyword>
<dbReference type="GO" id="GO:0009231">
    <property type="term" value="P:riboflavin biosynthetic process"/>
    <property type="evidence" value="ECO:0007669"/>
    <property type="project" value="InterPro"/>
</dbReference>
<organism evidence="17 18">
    <name type="scientific">Pannus brasiliensis CCIBt3594</name>
    <dbReference type="NCBI Taxonomy" id="1427578"/>
    <lineage>
        <taxon>Bacteria</taxon>
        <taxon>Bacillati</taxon>
        <taxon>Cyanobacteriota</taxon>
        <taxon>Cyanophyceae</taxon>
        <taxon>Oscillatoriophycideae</taxon>
        <taxon>Chroococcales</taxon>
        <taxon>Microcystaceae</taxon>
        <taxon>Pannus</taxon>
    </lineage>
</organism>
<evidence type="ECO:0000256" key="1">
    <source>
        <dbReference type="ARBA" id="ARBA00002121"/>
    </source>
</evidence>
<dbReference type="GO" id="GO:0009398">
    <property type="term" value="P:FMN biosynthetic process"/>
    <property type="evidence" value="ECO:0007669"/>
    <property type="project" value="UniProtKB-UniRule"/>
</dbReference>
<dbReference type="PANTHER" id="PTHR22749">
    <property type="entry name" value="RIBOFLAVIN KINASE/FMN ADENYLYLTRANSFERASE"/>
    <property type="match status" value="1"/>
</dbReference>
<evidence type="ECO:0000256" key="15">
    <source>
        <dbReference type="PIRNR" id="PIRNR004491"/>
    </source>
</evidence>
<evidence type="ECO:0000313" key="18">
    <source>
        <dbReference type="Proteomes" id="UP001328733"/>
    </source>
</evidence>
<evidence type="ECO:0000313" key="17">
    <source>
        <dbReference type="EMBL" id="MEG3435874.1"/>
    </source>
</evidence>
<dbReference type="InterPro" id="IPR014729">
    <property type="entry name" value="Rossmann-like_a/b/a_fold"/>
</dbReference>
<dbReference type="NCBIfam" id="NF004160">
    <property type="entry name" value="PRK05627.1-3"/>
    <property type="match status" value="1"/>
</dbReference>
<dbReference type="NCBIfam" id="NF004162">
    <property type="entry name" value="PRK05627.1-5"/>
    <property type="match status" value="1"/>
</dbReference>
<keyword evidence="5 15" id="KW-0288">FMN</keyword>
<evidence type="ECO:0000256" key="8">
    <source>
        <dbReference type="ARBA" id="ARBA00022741"/>
    </source>
</evidence>
<evidence type="ECO:0000256" key="7">
    <source>
        <dbReference type="ARBA" id="ARBA00022695"/>
    </source>
</evidence>
<comment type="similarity">
    <text evidence="15">Belongs to the ribF family.</text>
</comment>
<evidence type="ECO:0000256" key="9">
    <source>
        <dbReference type="ARBA" id="ARBA00022777"/>
    </source>
</evidence>
<dbReference type="FunFam" id="2.40.30.30:FF:000003">
    <property type="entry name" value="Riboflavin biosynthesis protein"/>
    <property type="match status" value="1"/>
</dbReference>
<evidence type="ECO:0000259" key="16">
    <source>
        <dbReference type="SMART" id="SM00904"/>
    </source>
</evidence>
<protein>
    <recommendedName>
        <fullName evidence="15">Riboflavin biosynthesis protein</fullName>
    </recommendedName>
    <domain>
        <recommendedName>
            <fullName evidence="15">Riboflavin kinase</fullName>
            <ecNumber evidence="15">2.7.1.26</ecNumber>
        </recommendedName>
        <alternativeName>
            <fullName evidence="15">Flavokinase</fullName>
        </alternativeName>
    </domain>
    <domain>
        <recommendedName>
            <fullName evidence="15">FMN adenylyltransferase</fullName>
            <ecNumber evidence="15">2.7.7.2</ecNumber>
        </recommendedName>
        <alternativeName>
            <fullName evidence="15">FAD pyrophosphorylase</fullName>
        </alternativeName>
        <alternativeName>
            <fullName evidence="15">FAD synthase</fullName>
        </alternativeName>
    </domain>
</protein>
<keyword evidence="9 15" id="KW-0418">Kinase</keyword>
<comment type="catalytic activity">
    <reaction evidence="13 15">
        <text>riboflavin + ATP = FMN + ADP + H(+)</text>
        <dbReference type="Rhea" id="RHEA:14357"/>
        <dbReference type="ChEBI" id="CHEBI:15378"/>
        <dbReference type="ChEBI" id="CHEBI:30616"/>
        <dbReference type="ChEBI" id="CHEBI:57986"/>
        <dbReference type="ChEBI" id="CHEBI:58210"/>
        <dbReference type="ChEBI" id="CHEBI:456216"/>
        <dbReference type="EC" id="2.7.1.26"/>
    </reaction>
</comment>
<evidence type="ECO:0000256" key="3">
    <source>
        <dbReference type="ARBA" id="ARBA00005201"/>
    </source>
</evidence>
<name>A0AAW9QL48_9CHRO</name>
<dbReference type="GO" id="GO:0008531">
    <property type="term" value="F:riboflavin kinase activity"/>
    <property type="evidence" value="ECO:0007669"/>
    <property type="project" value="UniProtKB-UniRule"/>
</dbReference>
<comment type="pathway">
    <text evidence="3 15">Cofactor biosynthesis; FMN biosynthesis; FMN from riboflavin (ATP route): step 1/1.</text>
</comment>
<evidence type="ECO:0000256" key="14">
    <source>
        <dbReference type="ARBA" id="ARBA00049494"/>
    </source>
</evidence>
<evidence type="ECO:0000256" key="4">
    <source>
        <dbReference type="ARBA" id="ARBA00022630"/>
    </source>
</evidence>
<dbReference type="Pfam" id="PF01687">
    <property type="entry name" value="Flavokinase"/>
    <property type="match status" value="1"/>
</dbReference>
<comment type="pathway">
    <text evidence="2 15">Cofactor biosynthesis; FAD biosynthesis; FAD from FMN: step 1/1.</text>
</comment>
<dbReference type="SMART" id="SM00904">
    <property type="entry name" value="Flavokinase"/>
    <property type="match status" value="1"/>
</dbReference>
<evidence type="ECO:0000256" key="2">
    <source>
        <dbReference type="ARBA" id="ARBA00004726"/>
    </source>
</evidence>
<accession>A0AAW9QL48</accession>
<dbReference type="AlphaFoldDB" id="A0AAW9QL48"/>
<dbReference type="GO" id="GO:0006747">
    <property type="term" value="P:FAD biosynthetic process"/>
    <property type="evidence" value="ECO:0007669"/>
    <property type="project" value="UniProtKB-UniRule"/>
</dbReference>
<dbReference type="InterPro" id="IPR023468">
    <property type="entry name" value="Riboflavin_kinase"/>
</dbReference>
<keyword evidence="10 15" id="KW-0274">FAD</keyword>
<keyword evidence="18" id="KW-1185">Reference proteome</keyword>
<dbReference type="InterPro" id="IPR015864">
    <property type="entry name" value="FAD_synthase"/>
</dbReference>
<evidence type="ECO:0000256" key="5">
    <source>
        <dbReference type="ARBA" id="ARBA00022643"/>
    </source>
</evidence>
<gene>
    <name evidence="17" type="ORF">V0288_01980</name>
</gene>
<dbReference type="SUPFAM" id="SSF52374">
    <property type="entry name" value="Nucleotidylyl transferase"/>
    <property type="match status" value="1"/>
</dbReference>
<keyword evidence="8 15" id="KW-0547">Nucleotide-binding</keyword>
<dbReference type="PANTHER" id="PTHR22749:SF6">
    <property type="entry name" value="RIBOFLAVIN KINASE"/>
    <property type="match status" value="1"/>
</dbReference>
<comment type="catalytic activity">
    <reaction evidence="14 15">
        <text>FMN + ATP + H(+) = FAD + diphosphate</text>
        <dbReference type="Rhea" id="RHEA:17237"/>
        <dbReference type="ChEBI" id="CHEBI:15378"/>
        <dbReference type="ChEBI" id="CHEBI:30616"/>
        <dbReference type="ChEBI" id="CHEBI:33019"/>
        <dbReference type="ChEBI" id="CHEBI:57692"/>
        <dbReference type="ChEBI" id="CHEBI:58210"/>
        <dbReference type="EC" id="2.7.7.2"/>
    </reaction>
</comment>
<dbReference type="EC" id="2.7.7.2" evidence="15"/>
<reference evidence="17 18" key="1">
    <citation type="submission" date="2024-01" db="EMBL/GenBank/DDBJ databases">
        <title>Genomic insights into the taxonomy and metabolism of the cyanobacterium Pannus brasiliensis CCIBt3594.</title>
        <authorList>
            <person name="Machado M."/>
            <person name="Botero N.B."/>
            <person name="Andreote A.P.D."/>
            <person name="Feitosa A.M.T."/>
            <person name="Popin R."/>
            <person name="Sivonen K."/>
            <person name="Fiore M.F."/>
        </authorList>
    </citation>
    <scope>NUCLEOTIDE SEQUENCE [LARGE SCALE GENOMIC DNA]</scope>
    <source>
        <strain evidence="17 18">CCIBt3594</strain>
    </source>
</reference>
<keyword evidence="11 15" id="KW-0067">ATP-binding</keyword>
<dbReference type="RefSeq" id="WP_332863323.1">
    <property type="nucleotide sequence ID" value="NZ_JBAFSM010000002.1"/>
</dbReference>
<evidence type="ECO:0000256" key="13">
    <source>
        <dbReference type="ARBA" id="ARBA00047880"/>
    </source>
</evidence>
<feature type="domain" description="Riboflavin kinase" evidence="16">
    <location>
        <begin position="186"/>
        <end position="311"/>
    </location>
</feature>
<evidence type="ECO:0000256" key="10">
    <source>
        <dbReference type="ARBA" id="ARBA00022827"/>
    </source>
</evidence>